<keyword evidence="4" id="KW-1185">Reference proteome</keyword>
<proteinExistence type="predicted"/>
<evidence type="ECO:0000256" key="1">
    <source>
        <dbReference type="SAM" id="MobiDB-lite"/>
    </source>
</evidence>
<comment type="caution">
    <text evidence="3">The sequence shown here is derived from an EMBL/GenBank/DDBJ whole genome shotgun (WGS) entry which is preliminary data.</text>
</comment>
<name>A0AAN6LNK8_9PLEO</name>
<feature type="compositionally biased region" description="Low complexity" evidence="1">
    <location>
        <begin position="86"/>
        <end position="95"/>
    </location>
</feature>
<protein>
    <recommendedName>
        <fullName evidence="5">Extracellular serine-rich protein</fullName>
    </recommendedName>
</protein>
<feature type="region of interest" description="Disordered" evidence="1">
    <location>
        <begin position="194"/>
        <end position="235"/>
    </location>
</feature>
<sequence>MKLSTFLTTVLAQAMTASAATMVVTVGANNQFTFSPQTITAQPGDMVAFNFVTQNHSVASSTADRPCQPENNAIFSDFQPVAAVASASTASNNANGNGGNGGGRRGKNNNKRQQAAPNTPMFMVPITDTNPMYIYCSQAQHCQQGMVMVINPASDNAVQQYANKAAKARKNVSPQGGVSGGSVQNNAAGTTPAVIAGSQMPAGPNGQITAQQAGNGKGKGKGAAGALAGLLGKGN</sequence>
<dbReference type="EMBL" id="WVTA01000021">
    <property type="protein sequence ID" value="KAK3196942.1"/>
    <property type="molecule type" value="Genomic_DNA"/>
</dbReference>
<dbReference type="AlphaFoldDB" id="A0AAN6LNK8"/>
<evidence type="ECO:0008006" key="5">
    <source>
        <dbReference type="Google" id="ProtNLM"/>
    </source>
</evidence>
<feature type="signal peptide" evidence="2">
    <location>
        <begin position="1"/>
        <end position="19"/>
    </location>
</feature>
<feature type="compositionally biased region" description="Low complexity" evidence="1">
    <location>
        <begin position="224"/>
        <end position="235"/>
    </location>
</feature>
<evidence type="ECO:0000313" key="4">
    <source>
        <dbReference type="Proteomes" id="UP001280581"/>
    </source>
</evidence>
<dbReference type="InterPro" id="IPR008972">
    <property type="entry name" value="Cupredoxin"/>
</dbReference>
<dbReference type="PANTHER" id="PTHR34883:SF17">
    <property type="entry name" value="CUPREDOXIN"/>
    <property type="match status" value="1"/>
</dbReference>
<evidence type="ECO:0000313" key="3">
    <source>
        <dbReference type="EMBL" id="KAK3196942.1"/>
    </source>
</evidence>
<keyword evidence="2" id="KW-0732">Signal</keyword>
<dbReference type="SUPFAM" id="SSF49503">
    <property type="entry name" value="Cupredoxins"/>
    <property type="match status" value="1"/>
</dbReference>
<dbReference type="Gene3D" id="2.60.40.420">
    <property type="entry name" value="Cupredoxins - blue copper proteins"/>
    <property type="match status" value="1"/>
</dbReference>
<feature type="chain" id="PRO_5042942697" description="Extracellular serine-rich protein" evidence="2">
    <location>
        <begin position="20"/>
        <end position="235"/>
    </location>
</feature>
<accession>A0AAN6LNK8</accession>
<reference evidence="3 4" key="1">
    <citation type="submission" date="2021-02" db="EMBL/GenBank/DDBJ databases">
        <title>Genome assembly of Pseudopithomyces chartarum.</title>
        <authorList>
            <person name="Jauregui R."/>
            <person name="Singh J."/>
            <person name="Voisey C."/>
        </authorList>
    </citation>
    <scope>NUCLEOTIDE SEQUENCE [LARGE SCALE GENOMIC DNA]</scope>
    <source>
        <strain evidence="3 4">AGR01</strain>
    </source>
</reference>
<evidence type="ECO:0000256" key="2">
    <source>
        <dbReference type="SAM" id="SignalP"/>
    </source>
</evidence>
<dbReference type="InterPro" id="IPR052953">
    <property type="entry name" value="Ser-rich/MCO-related"/>
</dbReference>
<gene>
    <name evidence="3" type="ORF">GRF29_1536g29915</name>
</gene>
<feature type="region of interest" description="Disordered" evidence="1">
    <location>
        <begin position="86"/>
        <end position="118"/>
    </location>
</feature>
<dbReference type="PANTHER" id="PTHR34883">
    <property type="entry name" value="SERINE-RICH PROTEIN, PUTATIVE-RELATED-RELATED"/>
    <property type="match status" value="1"/>
</dbReference>
<organism evidence="3 4">
    <name type="scientific">Pseudopithomyces chartarum</name>
    <dbReference type="NCBI Taxonomy" id="1892770"/>
    <lineage>
        <taxon>Eukaryota</taxon>
        <taxon>Fungi</taxon>
        <taxon>Dikarya</taxon>
        <taxon>Ascomycota</taxon>
        <taxon>Pezizomycotina</taxon>
        <taxon>Dothideomycetes</taxon>
        <taxon>Pleosporomycetidae</taxon>
        <taxon>Pleosporales</taxon>
        <taxon>Massarineae</taxon>
        <taxon>Didymosphaeriaceae</taxon>
        <taxon>Pseudopithomyces</taxon>
    </lineage>
</organism>
<dbReference type="Proteomes" id="UP001280581">
    <property type="component" value="Unassembled WGS sequence"/>
</dbReference>